<evidence type="ECO:0000313" key="2">
    <source>
        <dbReference type="EMBL" id="OHT02045.1"/>
    </source>
</evidence>
<dbReference type="GeneID" id="94842353"/>
<dbReference type="GO" id="GO:0016192">
    <property type="term" value="P:vesicle-mediated transport"/>
    <property type="evidence" value="ECO:0007669"/>
    <property type="project" value="InterPro"/>
</dbReference>
<name>A0A1J4JXN6_9EUKA</name>
<accession>A0A1J4JXN6</accession>
<dbReference type="Proteomes" id="UP000179807">
    <property type="component" value="Unassembled WGS sequence"/>
</dbReference>
<evidence type="ECO:0000313" key="3">
    <source>
        <dbReference type="Proteomes" id="UP000179807"/>
    </source>
</evidence>
<dbReference type="InterPro" id="IPR043987">
    <property type="entry name" value="CCZ1/INTU/HSP4_longin_1"/>
</dbReference>
<feature type="domain" description="CCZ1/INTU/HSP4 first Longin" evidence="1">
    <location>
        <begin position="6"/>
        <end position="108"/>
    </location>
</feature>
<sequence length="435" mass="50159">MNSLFNFIVFDSIVEEKEGAVNDVFYSFSTNNEFNNDENRKMIEVGILTTFIFFCNNFKPNNNCDYIFTGKREICLIHIGESVFISASLISTVATHRLVLQSVLNSIKNILFLNILPPKRNGNGKITNEFQTGINKFLPQIISLIRWNDLIFTELWDASLPLVGLSQQSRNLFEYDLREVQNDNDFIFGLILTVRDKLIAHTTDPELSRLLITLIFSKFSFFFPRKLKKKENVLRWIIGYNKEQNGSINVFTPPIIWNGKKYAIAALQYNKVRLIMILDPNKTDLYSQLNTITKKLSLIMFRCDSLDDPTMKIKNIFGKQIGAKLIHMPASKELKLLTNKLQQYDYKTIENGMLIAYKTSLNLKGNISSGVFPVSDGFMVFFERNIHKKPYYDKIIVTKFKPFDLSQVIQFLRNITDDNEVSSSNSIKSMNSSDI</sequence>
<dbReference type="EMBL" id="MLAK01000884">
    <property type="protein sequence ID" value="OHT02045.1"/>
    <property type="molecule type" value="Genomic_DNA"/>
</dbReference>
<dbReference type="VEuPathDB" id="TrichDB:TRFO_30962"/>
<dbReference type="RefSeq" id="XP_068355181.1">
    <property type="nucleotide sequence ID" value="XM_068507649.1"/>
</dbReference>
<dbReference type="AlphaFoldDB" id="A0A1J4JXN6"/>
<evidence type="ECO:0000259" key="1">
    <source>
        <dbReference type="Pfam" id="PF19031"/>
    </source>
</evidence>
<dbReference type="OrthoDB" id="10265422at2759"/>
<protein>
    <recommendedName>
        <fullName evidence="1">CCZ1/INTU/HSP4 first Longin domain-containing protein</fullName>
    </recommendedName>
</protein>
<proteinExistence type="predicted"/>
<comment type="caution">
    <text evidence="2">The sequence shown here is derived from an EMBL/GenBank/DDBJ whole genome shotgun (WGS) entry which is preliminary data.</text>
</comment>
<organism evidence="2 3">
    <name type="scientific">Tritrichomonas foetus</name>
    <dbReference type="NCBI Taxonomy" id="1144522"/>
    <lineage>
        <taxon>Eukaryota</taxon>
        <taxon>Metamonada</taxon>
        <taxon>Parabasalia</taxon>
        <taxon>Tritrichomonadida</taxon>
        <taxon>Tritrichomonadidae</taxon>
        <taxon>Tritrichomonas</taxon>
    </lineage>
</organism>
<keyword evidence="3" id="KW-1185">Reference proteome</keyword>
<gene>
    <name evidence="2" type="ORF">TRFO_30962</name>
</gene>
<reference evidence="2" key="1">
    <citation type="submission" date="2016-10" db="EMBL/GenBank/DDBJ databases">
        <authorList>
            <person name="Benchimol M."/>
            <person name="Almeida L.G."/>
            <person name="Vasconcelos A.T."/>
            <person name="Perreira-Neves A."/>
            <person name="Rosa I.A."/>
            <person name="Tasca T."/>
            <person name="Bogo M.R."/>
            <person name="de Souza W."/>
        </authorList>
    </citation>
    <scope>NUCLEOTIDE SEQUENCE [LARGE SCALE GENOMIC DNA]</scope>
    <source>
        <strain evidence="2">K</strain>
    </source>
</reference>
<dbReference type="Pfam" id="PF19031">
    <property type="entry name" value="Intu_longin_1"/>
    <property type="match status" value="1"/>
</dbReference>